<evidence type="ECO:0000313" key="23">
    <source>
        <dbReference type="EMBL" id="QAR31618.1"/>
    </source>
</evidence>
<feature type="domain" description="Cytochrome c" evidence="22">
    <location>
        <begin position="563"/>
        <end position="745"/>
    </location>
</feature>
<evidence type="ECO:0000256" key="10">
    <source>
        <dbReference type="ARBA" id="ARBA00022723"/>
    </source>
</evidence>
<dbReference type="NCBIfam" id="NF011053">
    <property type="entry name" value="PRK14485.1"/>
    <property type="match status" value="1"/>
</dbReference>
<dbReference type="InterPro" id="IPR036909">
    <property type="entry name" value="Cyt_c-like_dom_sf"/>
</dbReference>
<evidence type="ECO:0000256" key="6">
    <source>
        <dbReference type="ARBA" id="ARBA00022475"/>
    </source>
</evidence>
<evidence type="ECO:0000256" key="3">
    <source>
        <dbReference type="ARBA" id="ARBA00004673"/>
    </source>
</evidence>
<comment type="cofactor">
    <cofactor evidence="18">
        <name>heme</name>
        <dbReference type="ChEBI" id="CHEBI:30413"/>
    </cofactor>
    <text evidence="18">Binds 2 heme groups per subunit, denoted as high- and low-spin.</text>
</comment>
<dbReference type="PROSITE" id="PS50855">
    <property type="entry name" value="COX1"/>
    <property type="match status" value="1"/>
</dbReference>
<sequence length="758" mass="86287">MQMQTFYYDNKIVKYFVYATIFWGVLAFILGLTVATLLFFPTLPEYLFGTDDPEISFTLFGETIFDLSGTQGVLGYGRLRMLHTSAAIFAFVGNGFFAGAYYSMQRLLKTRMASDVLSWINFWGWQLVIIICVITFFLGFNTSKEYAEHEWPLDILIAFVWVLFGVHMFMTIAKRRVKHMYVAIWFYIATWIGVAMLHIFNNLEVPINWNVIEPKSYSLYAGVQDALVQWWYGHNAVAFFLTTPVLGLMYYFLPKAANRPVFSYKLSIIHFWSLIFVYLWAGPHHLIYTALPGWAQALGTGFSVMLIAPSWGGMLNGLLTLRGAWDKVREEPILKFFVVAVTCYGMATFEGPMLATKTLNSIGHFTDWVIAHVHVGTLGWNGFMMFGMIYYIIPKIFNTKLASKSLANAHFWLGTLGIILYAIPMYMAGWTQALMWKDFNPSGTLVYSNFLQTVTEIFPYYMLRAIGGTLYLTGSILLVINIAKTVSAGRFTANEEAQAPALARLSGDRQKGEAIHPWLERKPLLFSILSFVAVAIGGAVEIIPTMVVKSNIPTLTSVKPYTPLEVEGRDIYIREGCNACHSQMIRPFRDEVKRYGEYSKPGEFVYDHPFLWGSKRTGPDLQREGGKRTDSWHYKHMWNPRQTSDGSIMPRYPWIITNKLDRSLTMDKLNALAILGVPYEEELANSDKVFAQMDEQALAIQNRIFEEAPDLKEALKEEQESEGENFVPLKDREITALIAYLQRLGTDIKNEETQAASN</sequence>
<keyword evidence="5 19" id="KW-0813">Transport</keyword>
<evidence type="ECO:0000256" key="19">
    <source>
        <dbReference type="RuleBase" id="RU000370"/>
    </source>
</evidence>
<feature type="domain" description="Cytochrome oxidase subunit I profile" evidence="21">
    <location>
        <begin position="11"/>
        <end position="482"/>
    </location>
</feature>
<feature type="transmembrane region" description="Helical" evidence="20">
    <location>
        <begin position="151"/>
        <end position="173"/>
    </location>
</feature>
<dbReference type="InterPro" id="IPR004677">
    <property type="entry name" value="Cyt_c_oxidase_cbb3_su1"/>
</dbReference>
<evidence type="ECO:0000256" key="2">
    <source>
        <dbReference type="ARBA" id="ARBA00004651"/>
    </source>
</evidence>
<dbReference type="GO" id="GO:0046872">
    <property type="term" value="F:metal ion binding"/>
    <property type="evidence" value="ECO:0007669"/>
    <property type="project" value="UniProtKB-KW"/>
</dbReference>
<dbReference type="InterPro" id="IPR003468">
    <property type="entry name" value="Cyt_c_oxidase_monohaem-su/FixO"/>
</dbReference>
<dbReference type="InterPro" id="IPR023615">
    <property type="entry name" value="Cyt_c_Oxase_su1_BS"/>
</dbReference>
<evidence type="ECO:0000259" key="22">
    <source>
        <dbReference type="PROSITE" id="PS51007"/>
    </source>
</evidence>
<dbReference type="GO" id="GO:0009060">
    <property type="term" value="P:aerobic respiration"/>
    <property type="evidence" value="ECO:0007669"/>
    <property type="project" value="InterPro"/>
</dbReference>
<feature type="binding site" description="axial binding residue" evidence="18">
    <location>
        <position position="374"/>
    </location>
    <ligand>
        <name>heme b</name>
        <dbReference type="ChEBI" id="CHEBI:60344"/>
        <label>1; low-spin</label>
    </ligand>
    <ligandPart>
        <name>Fe</name>
        <dbReference type="ChEBI" id="CHEBI:18248"/>
    </ligandPart>
</feature>
<keyword evidence="15" id="KW-0186">Copper</keyword>
<feature type="transmembrane region" description="Helical" evidence="20">
    <location>
        <begin position="116"/>
        <end position="139"/>
    </location>
</feature>
<dbReference type="PROSITE" id="PS00077">
    <property type="entry name" value="COX1_CUB"/>
    <property type="match status" value="1"/>
</dbReference>
<gene>
    <name evidence="23" type="primary">ccoN</name>
    <name evidence="23" type="ORF">EQP59_09835</name>
</gene>
<evidence type="ECO:0000256" key="5">
    <source>
        <dbReference type="ARBA" id="ARBA00022448"/>
    </source>
</evidence>
<dbReference type="RefSeq" id="WP_128502037.1">
    <property type="nucleotide sequence ID" value="NZ_CP035107.1"/>
</dbReference>
<feature type="transmembrane region" description="Helical" evidence="20">
    <location>
        <begin position="458"/>
        <end position="480"/>
    </location>
</feature>
<evidence type="ECO:0000256" key="12">
    <source>
        <dbReference type="ARBA" id="ARBA00022982"/>
    </source>
</evidence>
<evidence type="ECO:0000256" key="14">
    <source>
        <dbReference type="ARBA" id="ARBA00023004"/>
    </source>
</evidence>
<dbReference type="SUPFAM" id="SSF81442">
    <property type="entry name" value="Cytochrome c oxidase subunit I-like"/>
    <property type="match status" value="1"/>
</dbReference>
<feature type="transmembrane region" description="Helical" evidence="20">
    <location>
        <begin position="230"/>
        <end position="253"/>
    </location>
</feature>
<keyword evidence="9 19" id="KW-0812">Transmembrane</keyword>
<evidence type="ECO:0000256" key="18">
    <source>
        <dbReference type="PIRSR" id="PIRSR604677-50"/>
    </source>
</evidence>
<dbReference type="NCBIfam" id="TIGR00780">
    <property type="entry name" value="ccoN"/>
    <property type="match status" value="1"/>
</dbReference>
<evidence type="ECO:0000256" key="15">
    <source>
        <dbReference type="ARBA" id="ARBA00023008"/>
    </source>
</evidence>
<dbReference type="PANTHER" id="PTHR10422:SF29">
    <property type="entry name" value="CYTOCHROME C OXIDASE SUBUNIT 1 HOMOLOG, BACTEROID"/>
    <property type="match status" value="1"/>
</dbReference>
<dbReference type="NCBIfam" id="NF011055">
    <property type="entry name" value="PRK14487.1"/>
    <property type="match status" value="1"/>
</dbReference>
<proteinExistence type="inferred from homology"/>
<protein>
    <recommendedName>
        <fullName evidence="4">cytochrome-c oxidase</fullName>
        <ecNumber evidence="4">7.1.1.9</ecNumber>
    </recommendedName>
</protein>
<feature type="transmembrane region" description="Helical" evidence="20">
    <location>
        <begin position="405"/>
        <end position="427"/>
    </location>
</feature>
<keyword evidence="10 18" id="KW-0479">Metal-binding</keyword>
<organism evidence="23 24">
    <name type="scientific">Ornithobacterium rhinotracheale</name>
    <dbReference type="NCBI Taxonomy" id="28251"/>
    <lineage>
        <taxon>Bacteria</taxon>
        <taxon>Pseudomonadati</taxon>
        <taxon>Bacteroidota</taxon>
        <taxon>Flavobacteriia</taxon>
        <taxon>Flavobacteriales</taxon>
        <taxon>Weeksellaceae</taxon>
        <taxon>Ornithobacterium</taxon>
    </lineage>
</organism>
<comment type="cofactor">
    <cofactor evidence="18">
        <name>Cu(2+)</name>
        <dbReference type="ChEBI" id="CHEBI:29036"/>
    </cofactor>
    <text evidence="18">Binds 1 copper ion per subunit, denoted as copper B.</text>
</comment>
<evidence type="ECO:0000256" key="16">
    <source>
        <dbReference type="ARBA" id="ARBA00023136"/>
    </source>
</evidence>
<evidence type="ECO:0000256" key="11">
    <source>
        <dbReference type="ARBA" id="ARBA00022967"/>
    </source>
</evidence>
<feature type="transmembrane region" description="Helical" evidence="20">
    <location>
        <begin position="86"/>
        <end position="104"/>
    </location>
</feature>
<dbReference type="OrthoDB" id="9806838at2"/>
<feature type="transmembrane region" description="Helical" evidence="20">
    <location>
        <begin position="524"/>
        <end position="547"/>
    </location>
</feature>
<keyword evidence="12 19" id="KW-0249">Electron transport</keyword>
<dbReference type="Gene3D" id="1.10.760.10">
    <property type="entry name" value="Cytochrome c-like domain"/>
    <property type="match status" value="1"/>
</dbReference>
<feature type="transmembrane region" description="Helical" evidence="20">
    <location>
        <begin position="262"/>
        <end position="281"/>
    </location>
</feature>
<dbReference type="Pfam" id="PF00115">
    <property type="entry name" value="COX1"/>
    <property type="match status" value="1"/>
</dbReference>
<dbReference type="GO" id="GO:0005886">
    <property type="term" value="C:plasma membrane"/>
    <property type="evidence" value="ECO:0007669"/>
    <property type="project" value="UniProtKB-SubCell"/>
</dbReference>
<feature type="transmembrane region" description="Helical" evidence="20">
    <location>
        <begin position="333"/>
        <end position="349"/>
    </location>
</feature>
<feature type="transmembrane region" description="Helical" evidence="20">
    <location>
        <begin position="301"/>
        <end position="321"/>
    </location>
</feature>
<feature type="binding site" description="axial binding residue" evidence="18">
    <location>
        <position position="372"/>
    </location>
    <ligand>
        <name>heme b</name>
        <dbReference type="ChEBI" id="CHEBI:60344"/>
        <label>2; high-spin</label>
    </ligand>
    <ligandPart>
        <name>Fe</name>
        <dbReference type="ChEBI" id="CHEBI:18248"/>
    </ligandPart>
</feature>
<feature type="transmembrane region" description="Helical" evidence="20">
    <location>
        <begin position="12"/>
        <end position="40"/>
    </location>
</feature>
<keyword evidence="23" id="KW-0560">Oxidoreductase</keyword>
<evidence type="ECO:0000256" key="4">
    <source>
        <dbReference type="ARBA" id="ARBA00012949"/>
    </source>
</evidence>
<feature type="binding site" description="axial binding residue" evidence="18">
    <location>
        <position position="83"/>
    </location>
    <ligand>
        <name>heme b</name>
        <dbReference type="ChEBI" id="CHEBI:60344"/>
        <label>1; low-spin</label>
    </ligand>
    <ligandPart>
        <name>Fe</name>
        <dbReference type="ChEBI" id="CHEBI:18248"/>
    </ligandPart>
</feature>
<keyword evidence="11" id="KW-1278">Translocase</keyword>
<dbReference type="InterPro" id="IPR036927">
    <property type="entry name" value="Cyt_c_oxase-like_su1_sf"/>
</dbReference>
<dbReference type="Pfam" id="PF02433">
    <property type="entry name" value="FixO"/>
    <property type="match status" value="1"/>
</dbReference>
<evidence type="ECO:0000256" key="17">
    <source>
        <dbReference type="ARBA" id="ARBA00047816"/>
    </source>
</evidence>
<evidence type="ECO:0000256" key="7">
    <source>
        <dbReference type="ARBA" id="ARBA00022617"/>
    </source>
</evidence>
<dbReference type="NCBIfam" id="TIGR00781">
    <property type="entry name" value="ccoO"/>
    <property type="match status" value="1"/>
</dbReference>
<comment type="cofactor">
    <cofactor evidence="1">
        <name>heme b</name>
        <dbReference type="ChEBI" id="CHEBI:60344"/>
    </cofactor>
</comment>
<keyword evidence="7 18" id="KW-0349">Heme</keyword>
<keyword evidence="6" id="KW-1003">Cell membrane</keyword>
<evidence type="ECO:0000313" key="24">
    <source>
        <dbReference type="Proteomes" id="UP000287701"/>
    </source>
</evidence>
<accession>A0A410JUA9</accession>
<keyword evidence="14 18" id="KW-0408">Iron</keyword>
<dbReference type="GO" id="GO:0020037">
    <property type="term" value="F:heme binding"/>
    <property type="evidence" value="ECO:0007669"/>
    <property type="project" value="InterPro"/>
</dbReference>
<name>A0A410JUA9_ORNRH</name>
<dbReference type="Proteomes" id="UP000287701">
    <property type="component" value="Chromosome"/>
</dbReference>
<comment type="similarity">
    <text evidence="19">Belongs to the heme-copper respiratory oxidase family.</text>
</comment>
<dbReference type="InterPro" id="IPR000883">
    <property type="entry name" value="Cyt_C_Oxase_1"/>
</dbReference>
<keyword evidence="16 20" id="KW-0472">Membrane</keyword>
<dbReference type="Gene3D" id="6.10.250.2250">
    <property type="match status" value="1"/>
</dbReference>
<evidence type="ECO:0000256" key="13">
    <source>
        <dbReference type="ARBA" id="ARBA00022989"/>
    </source>
</evidence>
<comment type="pathway">
    <text evidence="3">Energy metabolism; oxidative phosphorylation.</text>
</comment>
<dbReference type="InterPro" id="IPR009056">
    <property type="entry name" value="Cyt_c-like_dom"/>
</dbReference>
<dbReference type="GO" id="GO:0004129">
    <property type="term" value="F:cytochrome-c oxidase activity"/>
    <property type="evidence" value="ECO:0007669"/>
    <property type="project" value="UniProtKB-EC"/>
</dbReference>
<dbReference type="EMBL" id="CP035107">
    <property type="protein sequence ID" value="QAR31618.1"/>
    <property type="molecule type" value="Genomic_DNA"/>
</dbReference>
<feature type="binding site" evidence="18">
    <location>
        <position position="285"/>
    </location>
    <ligand>
        <name>Cu cation</name>
        <dbReference type="ChEBI" id="CHEBI:23378"/>
        <label>B</label>
    </ligand>
</feature>
<evidence type="ECO:0000256" key="1">
    <source>
        <dbReference type="ARBA" id="ARBA00001970"/>
    </source>
</evidence>
<feature type="binding site" evidence="18">
    <location>
        <position position="284"/>
    </location>
    <ligand>
        <name>Cu cation</name>
        <dbReference type="ChEBI" id="CHEBI:23378"/>
        <label>B</label>
    </ligand>
</feature>
<comment type="subcellular location">
    <subcellularLocation>
        <location evidence="2">Cell membrane</location>
        <topology evidence="2">Multi-pass membrane protein</topology>
    </subcellularLocation>
</comment>
<feature type="transmembrane region" description="Helical" evidence="20">
    <location>
        <begin position="180"/>
        <end position="200"/>
    </location>
</feature>
<evidence type="ECO:0000256" key="20">
    <source>
        <dbReference type="SAM" id="Phobius"/>
    </source>
</evidence>
<evidence type="ECO:0000256" key="9">
    <source>
        <dbReference type="ARBA" id="ARBA00022692"/>
    </source>
</evidence>
<keyword evidence="13 20" id="KW-1133">Transmembrane helix</keyword>
<evidence type="ECO:0000259" key="21">
    <source>
        <dbReference type="PROSITE" id="PS50855"/>
    </source>
</evidence>
<comment type="catalytic activity">
    <reaction evidence="17">
        <text>4 Fe(II)-[cytochrome c] + O2 + 8 H(+)(in) = 4 Fe(III)-[cytochrome c] + 2 H2O + 4 H(+)(out)</text>
        <dbReference type="Rhea" id="RHEA:11436"/>
        <dbReference type="Rhea" id="RHEA-COMP:10350"/>
        <dbReference type="Rhea" id="RHEA-COMP:14399"/>
        <dbReference type="ChEBI" id="CHEBI:15377"/>
        <dbReference type="ChEBI" id="CHEBI:15378"/>
        <dbReference type="ChEBI" id="CHEBI:15379"/>
        <dbReference type="ChEBI" id="CHEBI:29033"/>
        <dbReference type="ChEBI" id="CHEBI:29034"/>
        <dbReference type="EC" id="7.1.1.9"/>
    </reaction>
</comment>
<feature type="binding site" evidence="18">
    <location>
        <position position="234"/>
    </location>
    <ligand>
        <name>Cu cation</name>
        <dbReference type="ChEBI" id="CHEBI:23378"/>
        <label>B</label>
    </ligand>
</feature>
<dbReference type="GO" id="GO:0016491">
    <property type="term" value="F:oxidoreductase activity"/>
    <property type="evidence" value="ECO:0007669"/>
    <property type="project" value="UniProtKB-KW"/>
</dbReference>
<dbReference type="PROSITE" id="PS51007">
    <property type="entry name" value="CYTC"/>
    <property type="match status" value="1"/>
</dbReference>
<reference evidence="23 24" key="1">
    <citation type="submission" date="2019-01" db="EMBL/GenBank/DDBJ databases">
        <title>Whole Genome of Ornithobacterium rhinotracheale FARPER-174b.</title>
        <authorList>
            <person name="Tataje-Lavanda L.A."/>
            <person name="Montalvan A."/>
            <person name="Montesinos R."/>
            <person name="Zimic M."/>
            <person name="Fernandez-Sanchez M."/>
            <person name="Fernandez-Diaz M."/>
        </authorList>
    </citation>
    <scope>NUCLEOTIDE SEQUENCE [LARGE SCALE GENOMIC DNA]</scope>
    <source>
        <strain evidence="23 24">FARPER-174b</strain>
    </source>
</reference>
<feature type="transmembrane region" description="Helical" evidence="20">
    <location>
        <begin position="369"/>
        <end position="393"/>
    </location>
</feature>
<dbReference type="PANTHER" id="PTHR10422">
    <property type="entry name" value="CYTOCHROME C OXIDASE SUBUNIT 1"/>
    <property type="match status" value="1"/>
</dbReference>
<dbReference type="AlphaFoldDB" id="A0A410JUA9"/>
<evidence type="ECO:0000256" key="8">
    <source>
        <dbReference type="ARBA" id="ARBA00022660"/>
    </source>
</evidence>
<dbReference type="GO" id="GO:0015990">
    <property type="term" value="P:electron transport coupled proton transport"/>
    <property type="evidence" value="ECO:0007669"/>
    <property type="project" value="TreeGrafter"/>
</dbReference>
<dbReference type="InterPro" id="IPR023616">
    <property type="entry name" value="Cyt_c_oxase-like_su1_dom"/>
</dbReference>
<dbReference type="Gene3D" id="1.20.210.10">
    <property type="entry name" value="Cytochrome c oxidase-like, subunit I domain"/>
    <property type="match status" value="1"/>
</dbReference>
<dbReference type="GO" id="GO:0022904">
    <property type="term" value="P:respiratory electron transport chain"/>
    <property type="evidence" value="ECO:0007669"/>
    <property type="project" value="TreeGrafter"/>
</dbReference>
<dbReference type="EC" id="7.1.1.9" evidence="4"/>
<dbReference type="SUPFAM" id="SSF46626">
    <property type="entry name" value="Cytochrome c"/>
    <property type="match status" value="1"/>
</dbReference>
<keyword evidence="8 19" id="KW-0679">Respiratory chain</keyword>